<evidence type="ECO:0000256" key="13">
    <source>
        <dbReference type="ARBA" id="ARBA00023268"/>
    </source>
</evidence>
<dbReference type="Gene3D" id="3.40.710.10">
    <property type="entry name" value="DD-peptidase/beta-lactamase superfamily"/>
    <property type="match status" value="1"/>
</dbReference>
<comment type="similarity">
    <text evidence="2">In the C-terminal section; belongs to the transpeptidase family.</text>
</comment>
<dbReference type="GO" id="GO:0009252">
    <property type="term" value="P:peptidoglycan biosynthetic process"/>
    <property type="evidence" value="ECO:0007669"/>
    <property type="project" value="UniProtKB-KW"/>
</dbReference>
<keyword evidence="11" id="KW-0573">Peptidoglycan synthesis</keyword>
<evidence type="ECO:0000259" key="18">
    <source>
        <dbReference type="Pfam" id="PF00912"/>
    </source>
</evidence>
<comment type="catalytic activity">
    <reaction evidence="16">
        <text>[GlcNAc-(1-&gt;4)-Mur2Ac(oyl-L-Ala-gamma-D-Glu-L-Lys-D-Ala-D-Ala)](n)-di-trans,octa-cis-undecaprenyl diphosphate + beta-D-GlcNAc-(1-&gt;4)-Mur2Ac(oyl-L-Ala-gamma-D-Glu-L-Lys-D-Ala-D-Ala)-di-trans,octa-cis-undecaprenyl diphosphate = [GlcNAc-(1-&gt;4)-Mur2Ac(oyl-L-Ala-gamma-D-Glu-L-Lys-D-Ala-D-Ala)](n+1)-di-trans,octa-cis-undecaprenyl diphosphate + di-trans,octa-cis-undecaprenyl diphosphate + H(+)</text>
        <dbReference type="Rhea" id="RHEA:23708"/>
        <dbReference type="Rhea" id="RHEA-COMP:9602"/>
        <dbReference type="Rhea" id="RHEA-COMP:9603"/>
        <dbReference type="ChEBI" id="CHEBI:15378"/>
        <dbReference type="ChEBI" id="CHEBI:58405"/>
        <dbReference type="ChEBI" id="CHEBI:60033"/>
        <dbReference type="ChEBI" id="CHEBI:78435"/>
        <dbReference type="EC" id="2.4.99.28"/>
    </reaction>
</comment>
<evidence type="ECO:0000256" key="14">
    <source>
        <dbReference type="ARBA" id="ARBA00023316"/>
    </source>
</evidence>
<evidence type="ECO:0000256" key="5">
    <source>
        <dbReference type="ARBA" id="ARBA00022645"/>
    </source>
</evidence>
<dbReference type="PANTHER" id="PTHR32282:SF11">
    <property type="entry name" value="PENICILLIN-BINDING PROTEIN 1B"/>
    <property type="match status" value="1"/>
</dbReference>
<feature type="domain" description="Glycosyl transferase family 51" evidence="18">
    <location>
        <begin position="37"/>
        <end position="210"/>
    </location>
</feature>
<comment type="caution">
    <text evidence="19">The sequence shown here is derived from an EMBL/GenBank/DDBJ whole genome shotgun (WGS) entry which is preliminary data.</text>
</comment>
<dbReference type="InterPro" id="IPR001460">
    <property type="entry name" value="PCN-bd_Tpept"/>
</dbReference>
<dbReference type="InterPro" id="IPR036950">
    <property type="entry name" value="PBP_transglycosylase"/>
</dbReference>
<evidence type="ECO:0000256" key="12">
    <source>
        <dbReference type="ARBA" id="ARBA00023136"/>
    </source>
</evidence>
<evidence type="ECO:0000313" key="19">
    <source>
        <dbReference type="EMBL" id="PIP57019.1"/>
    </source>
</evidence>
<dbReference type="GO" id="GO:0008658">
    <property type="term" value="F:penicillin binding"/>
    <property type="evidence" value="ECO:0007669"/>
    <property type="project" value="InterPro"/>
</dbReference>
<comment type="subcellular location">
    <subcellularLocation>
        <location evidence="1">Cell membrane</location>
    </subcellularLocation>
</comment>
<evidence type="ECO:0000256" key="7">
    <source>
        <dbReference type="ARBA" id="ARBA00022676"/>
    </source>
</evidence>
<evidence type="ECO:0000256" key="2">
    <source>
        <dbReference type="ARBA" id="ARBA00007090"/>
    </source>
</evidence>
<dbReference type="Proteomes" id="UP000230759">
    <property type="component" value="Unassembled WGS sequence"/>
</dbReference>
<keyword evidence="6" id="KW-0645">Protease</keyword>
<keyword evidence="14" id="KW-0961">Cell wall biogenesis/degradation</keyword>
<organism evidence="19 20">
    <name type="scientific">Candidatus Woesebacteria bacterium CG22_combo_CG10-13_8_21_14_all_45_10</name>
    <dbReference type="NCBI Taxonomy" id="1975060"/>
    <lineage>
        <taxon>Bacteria</taxon>
        <taxon>Candidatus Woeseibacteriota</taxon>
    </lineage>
</organism>
<comment type="similarity">
    <text evidence="3">In the N-terminal section; belongs to the glycosyltransferase 51 family.</text>
</comment>
<proteinExistence type="inferred from homology"/>
<feature type="domain" description="Penicillin-binding protein transpeptidase" evidence="17">
    <location>
        <begin position="298"/>
        <end position="553"/>
    </location>
</feature>
<gene>
    <name evidence="19" type="ORF">COX04_01825</name>
</gene>
<evidence type="ECO:0000256" key="4">
    <source>
        <dbReference type="ARBA" id="ARBA00022475"/>
    </source>
</evidence>
<evidence type="ECO:0000256" key="1">
    <source>
        <dbReference type="ARBA" id="ARBA00004236"/>
    </source>
</evidence>
<evidence type="ECO:0000256" key="8">
    <source>
        <dbReference type="ARBA" id="ARBA00022679"/>
    </source>
</evidence>
<dbReference type="AlphaFoldDB" id="A0A2H0BHI6"/>
<accession>A0A2H0BHI6</accession>
<keyword evidence="5" id="KW-0121">Carboxypeptidase</keyword>
<keyword evidence="9" id="KW-0378">Hydrolase</keyword>
<keyword evidence="10" id="KW-0133">Cell shape</keyword>
<dbReference type="GO" id="GO:0071555">
    <property type="term" value="P:cell wall organization"/>
    <property type="evidence" value="ECO:0007669"/>
    <property type="project" value="UniProtKB-KW"/>
</dbReference>
<name>A0A2H0BHI6_9BACT</name>
<dbReference type="GO" id="GO:0008955">
    <property type="term" value="F:peptidoglycan glycosyltransferase activity"/>
    <property type="evidence" value="ECO:0007669"/>
    <property type="project" value="UniProtKB-EC"/>
</dbReference>
<feature type="non-terminal residue" evidence="19">
    <location>
        <position position="1"/>
    </location>
</feature>
<dbReference type="GO" id="GO:0009002">
    <property type="term" value="F:serine-type D-Ala-D-Ala carboxypeptidase activity"/>
    <property type="evidence" value="ECO:0007669"/>
    <property type="project" value="UniProtKB-EC"/>
</dbReference>
<dbReference type="FunFam" id="1.10.3810.10:FF:000001">
    <property type="entry name" value="Penicillin-binding protein 1A"/>
    <property type="match status" value="1"/>
</dbReference>
<dbReference type="Pfam" id="PF00905">
    <property type="entry name" value="Transpeptidase"/>
    <property type="match status" value="1"/>
</dbReference>
<dbReference type="InterPro" id="IPR023346">
    <property type="entry name" value="Lysozyme-like_dom_sf"/>
</dbReference>
<comment type="catalytic activity">
    <reaction evidence="15">
        <text>Preferential cleavage: (Ac)2-L-Lys-D-Ala-|-D-Ala. Also transpeptidation of peptidyl-alanyl moieties that are N-acyl substituents of D-alanine.</text>
        <dbReference type="EC" id="3.4.16.4"/>
    </reaction>
</comment>
<evidence type="ECO:0000256" key="6">
    <source>
        <dbReference type="ARBA" id="ARBA00022670"/>
    </source>
</evidence>
<evidence type="ECO:0000256" key="10">
    <source>
        <dbReference type="ARBA" id="ARBA00022960"/>
    </source>
</evidence>
<dbReference type="InterPro" id="IPR001264">
    <property type="entry name" value="Glyco_trans_51"/>
</dbReference>
<dbReference type="Gene3D" id="1.10.3810.10">
    <property type="entry name" value="Biosynthetic peptidoglycan transglycosylase-like"/>
    <property type="match status" value="1"/>
</dbReference>
<dbReference type="GO" id="GO:0006508">
    <property type="term" value="P:proteolysis"/>
    <property type="evidence" value="ECO:0007669"/>
    <property type="project" value="UniProtKB-KW"/>
</dbReference>
<keyword evidence="4" id="KW-1003">Cell membrane</keyword>
<protein>
    <submittedName>
        <fullName evidence="19">Penicillin-binding protein</fullName>
    </submittedName>
</protein>
<evidence type="ECO:0000256" key="9">
    <source>
        <dbReference type="ARBA" id="ARBA00022801"/>
    </source>
</evidence>
<evidence type="ECO:0000256" key="15">
    <source>
        <dbReference type="ARBA" id="ARBA00034000"/>
    </source>
</evidence>
<dbReference type="InterPro" id="IPR050396">
    <property type="entry name" value="Glycosyltr_51/Transpeptidase"/>
</dbReference>
<dbReference type="PANTHER" id="PTHR32282">
    <property type="entry name" value="BINDING PROTEIN TRANSPEPTIDASE, PUTATIVE-RELATED"/>
    <property type="match status" value="1"/>
</dbReference>
<evidence type="ECO:0000313" key="20">
    <source>
        <dbReference type="Proteomes" id="UP000230759"/>
    </source>
</evidence>
<evidence type="ECO:0000256" key="11">
    <source>
        <dbReference type="ARBA" id="ARBA00022984"/>
    </source>
</evidence>
<evidence type="ECO:0000256" key="16">
    <source>
        <dbReference type="ARBA" id="ARBA00049902"/>
    </source>
</evidence>
<dbReference type="GO" id="GO:0005886">
    <property type="term" value="C:plasma membrane"/>
    <property type="evidence" value="ECO:0007669"/>
    <property type="project" value="UniProtKB-SubCell"/>
</dbReference>
<reference evidence="19 20" key="1">
    <citation type="submission" date="2017-09" db="EMBL/GenBank/DDBJ databases">
        <title>Depth-based differentiation of microbial function through sediment-hosted aquifers and enrichment of novel symbionts in the deep terrestrial subsurface.</title>
        <authorList>
            <person name="Probst A.J."/>
            <person name="Ladd B."/>
            <person name="Jarett J.K."/>
            <person name="Geller-Mcgrath D.E."/>
            <person name="Sieber C.M."/>
            <person name="Emerson J.B."/>
            <person name="Anantharaman K."/>
            <person name="Thomas B.C."/>
            <person name="Malmstrom R."/>
            <person name="Stieglmeier M."/>
            <person name="Klingl A."/>
            <person name="Woyke T."/>
            <person name="Ryan C.M."/>
            <person name="Banfield J.F."/>
        </authorList>
    </citation>
    <scope>NUCLEOTIDE SEQUENCE [LARGE SCALE GENOMIC DNA]</scope>
    <source>
        <strain evidence="19">CG22_combo_CG10-13_8_21_14_all_45_10</strain>
    </source>
</reference>
<dbReference type="SUPFAM" id="SSF53955">
    <property type="entry name" value="Lysozyme-like"/>
    <property type="match status" value="1"/>
</dbReference>
<evidence type="ECO:0000259" key="17">
    <source>
        <dbReference type="Pfam" id="PF00905"/>
    </source>
</evidence>
<dbReference type="GO" id="GO:0030288">
    <property type="term" value="C:outer membrane-bounded periplasmic space"/>
    <property type="evidence" value="ECO:0007669"/>
    <property type="project" value="TreeGrafter"/>
</dbReference>
<keyword evidence="12" id="KW-0472">Membrane</keyword>
<dbReference type="Pfam" id="PF00912">
    <property type="entry name" value="Transgly"/>
    <property type="match status" value="1"/>
</dbReference>
<evidence type="ECO:0000256" key="3">
    <source>
        <dbReference type="ARBA" id="ARBA00007739"/>
    </source>
</evidence>
<dbReference type="SUPFAM" id="SSF56601">
    <property type="entry name" value="beta-lactamase/transpeptidase-like"/>
    <property type="match status" value="1"/>
</dbReference>
<keyword evidence="13" id="KW-0511">Multifunctional enzyme</keyword>
<keyword evidence="7" id="KW-0328">Glycosyltransferase</keyword>
<dbReference type="EMBL" id="PCSV01000043">
    <property type="protein sequence ID" value="PIP57019.1"/>
    <property type="molecule type" value="Genomic_DNA"/>
</dbReference>
<dbReference type="GO" id="GO:0008360">
    <property type="term" value="P:regulation of cell shape"/>
    <property type="evidence" value="ECO:0007669"/>
    <property type="project" value="UniProtKB-KW"/>
</dbReference>
<keyword evidence="8" id="KW-0808">Transferase</keyword>
<sequence>LLFTFYFLIFRGLPSPNSLTSRQLSVSTKIYDRDGVLLYKIFKDQNRTLVSLADIPLHVRLATLAAEDAEFYSHPGFSVKGIIRALIRNIEKDELSGGSTITQQLVKNALLNPEKTIVRKIKEIILAMQVERVFTKDQILEMYLNEVSYGGTAYGVKEGAQEYFSKNLDELTLSEASYLAGLTKSPTKFSPFGGNPEIAIQRRDDVLKLMRINKFITVEQEEESKNEEVKIIPGNKDIKAPHFVMYVRQILVDKYGEDVVEKGGLEVTTSLDLNIQQMAEGVVKTEIEKLKNLKVGNGAALVLNPQTGEVLAMVGSKDYFDPQSGNVNVTLRERQPGSSIKVVNYAYALNNNYTPASIIDDSPTTFVVSGQPPYTPVNYDGAFRGRITLRSALAQSRNVPAVKVLASYGVVKMIEQGQKMGITSWNDPSRFGLSLTLGGGEIKLIDLARVYATLANLGKRPEITPILKVTNFKGETLEENGSSPVQVIDPRVAFMLIDILKDNPARAPEFGLNSYLVIPGHPEVAVKTGTSNNLKDNLTLGFNQKYLVAVWVGNNDATPMSRIASGVTGASPIWNKILSSLLQNEKSENWQIPEGLAQIPCLGRLEWFLAETNTQKLCASLPAPVPTPVGPTPLPQILKPAVFTVQD</sequence>
<dbReference type="InterPro" id="IPR012338">
    <property type="entry name" value="Beta-lactam/transpept-like"/>
</dbReference>